<dbReference type="HAMAP" id="MF_00127">
    <property type="entry name" value="His_tRNA_synth"/>
    <property type="match status" value="1"/>
</dbReference>
<feature type="binding site" evidence="11">
    <location>
        <position position="128"/>
    </location>
    <ligand>
        <name>L-histidine</name>
        <dbReference type="ChEBI" id="CHEBI:57595"/>
    </ligand>
</feature>
<dbReference type="OrthoDB" id="9800814at2"/>
<dbReference type="GO" id="GO:0005737">
    <property type="term" value="C:cytoplasm"/>
    <property type="evidence" value="ECO:0007669"/>
    <property type="project" value="UniProtKB-SubCell"/>
</dbReference>
<evidence type="ECO:0000256" key="6">
    <source>
        <dbReference type="ARBA" id="ARBA00022840"/>
    </source>
</evidence>
<reference evidence="14" key="1">
    <citation type="submission" date="2018-07" db="EMBL/GenBank/DDBJ databases">
        <title>Streptacidiphilus bronchialis DSM 106435 chromosome.</title>
        <authorList>
            <person name="Batra D."/>
            <person name="Gulvik C.A."/>
        </authorList>
    </citation>
    <scope>NUCLEOTIDE SEQUENCE [LARGE SCALE GENOMIC DNA]</scope>
    <source>
        <strain evidence="14">DSM 106435</strain>
    </source>
</reference>
<feature type="binding site" evidence="11">
    <location>
        <begin position="82"/>
        <end position="84"/>
    </location>
    <ligand>
        <name>L-histidine</name>
        <dbReference type="ChEBI" id="CHEBI:57595"/>
    </ligand>
</feature>
<dbReference type="SUPFAM" id="SSF55681">
    <property type="entry name" value="Class II aaRS and biotin synthetases"/>
    <property type="match status" value="1"/>
</dbReference>
<comment type="subcellular location">
    <subcellularLocation>
        <location evidence="10">Cytoplasm</location>
    </subcellularLocation>
</comment>
<organism evidence="13 14">
    <name type="scientific">Peterkaempfera bronchialis</name>
    <dbReference type="NCBI Taxonomy" id="2126346"/>
    <lineage>
        <taxon>Bacteria</taxon>
        <taxon>Bacillati</taxon>
        <taxon>Actinomycetota</taxon>
        <taxon>Actinomycetes</taxon>
        <taxon>Kitasatosporales</taxon>
        <taxon>Streptomycetaceae</taxon>
        <taxon>Peterkaempfera</taxon>
    </lineage>
</organism>
<dbReference type="InterPro" id="IPR015807">
    <property type="entry name" value="His-tRNA-ligase"/>
</dbReference>
<evidence type="ECO:0000313" key="13">
    <source>
        <dbReference type="EMBL" id="AXI80709.1"/>
    </source>
</evidence>
<proteinExistence type="inferred from homology"/>
<keyword evidence="5 10" id="KW-0547">Nucleotide-binding</keyword>
<dbReference type="Gene3D" id="3.30.930.10">
    <property type="entry name" value="Bira Bifunctional Protein, Domain 2"/>
    <property type="match status" value="1"/>
</dbReference>
<dbReference type="GO" id="GO:0005524">
    <property type="term" value="F:ATP binding"/>
    <property type="evidence" value="ECO:0007669"/>
    <property type="project" value="UniProtKB-UniRule"/>
</dbReference>
<dbReference type="EC" id="6.1.1.21" evidence="10"/>
<dbReference type="AlphaFoldDB" id="A0A345T404"/>
<keyword evidence="7 10" id="KW-0648">Protein biosynthesis</keyword>
<comment type="subunit">
    <text evidence="2 10">Homodimer.</text>
</comment>
<keyword evidence="6 10" id="KW-0067">ATP-binding</keyword>
<keyword evidence="14" id="KW-1185">Reference proteome</keyword>
<dbReference type="KEGG" id="stri:C7M71_028335"/>
<dbReference type="Gene3D" id="3.40.50.800">
    <property type="entry name" value="Anticodon-binding domain"/>
    <property type="match status" value="1"/>
</dbReference>
<sequence length="420" mass="45605">MSTFNAPKGTYDLIPPDSEVFLAVREAIAAPLRDAGYGYIETPVFEDVQLFSRGVGESTDIVSKEMYSFTTKGGDDLALRPEGTAPVLRAVLQHNLHRAGGLPVKVWYSGSQYRYERPQAGRYRQFSQVGAEAIGAEDPALDAELIILAVDAYRSLGLRSFRLLLNSLGDRECRPVYRAALQDFLRGLDLDEDTRRRAELNPLRVLDDKRESVQQQLADAPLMRDHLCQACKAYHEQVRELLTAAGVDYVDDPRLVRGLDYYTRTTFEFVHDGLGSQSAVGGGGRYDGLSEMIGGPALPSVGWALGVDRTVLALKAEGVQIDLPARTQVFAVPLGDQARQVLFGLVTALRRAGVPADIAFGGKGLKGAMKAADRSGARWAVVAGERDLADGVVQLKDLTSGDQIPVAADALVTTLKEKLS</sequence>
<dbReference type="InterPro" id="IPR004516">
    <property type="entry name" value="HisRS/HisZ"/>
</dbReference>
<dbReference type="PROSITE" id="PS50862">
    <property type="entry name" value="AA_TRNA_LIGASE_II"/>
    <property type="match status" value="1"/>
</dbReference>
<evidence type="ECO:0000256" key="1">
    <source>
        <dbReference type="ARBA" id="ARBA00008226"/>
    </source>
</evidence>
<dbReference type="InterPro" id="IPR033656">
    <property type="entry name" value="HisRS_anticodon"/>
</dbReference>
<dbReference type="Pfam" id="PF13393">
    <property type="entry name" value="tRNA-synt_His"/>
    <property type="match status" value="1"/>
</dbReference>
<feature type="domain" description="Aminoacyl-transfer RNA synthetases class-II family profile" evidence="12">
    <location>
        <begin position="1"/>
        <end position="324"/>
    </location>
</feature>
<dbReference type="PIRSF" id="PIRSF001549">
    <property type="entry name" value="His-tRNA_synth"/>
    <property type="match status" value="1"/>
</dbReference>
<evidence type="ECO:0000256" key="8">
    <source>
        <dbReference type="ARBA" id="ARBA00023146"/>
    </source>
</evidence>
<dbReference type="InterPro" id="IPR006195">
    <property type="entry name" value="aa-tRNA-synth_II"/>
</dbReference>
<dbReference type="CDD" id="cd00859">
    <property type="entry name" value="HisRS_anticodon"/>
    <property type="match status" value="1"/>
</dbReference>
<keyword evidence="8 10" id="KW-0030">Aminoacyl-tRNA synthetase</keyword>
<protein>
    <recommendedName>
        <fullName evidence="10">Histidine--tRNA ligase</fullName>
        <ecNumber evidence="10">6.1.1.21</ecNumber>
    </recommendedName>
    <alternativeName>
        <fullName evidence="10">Histidyl-tRNA synthetase</fullName>
        <shortName evidence="10">HisRS</shortName>
    </alternativeName>
</protein>
<feature type="binding site" evidence="11">
    <location>
        <position position="114"/>
    </location>
    <ligand>
        <name>L-histidine</name>
        <dbReference type="ChEBI" id="CHEBI:57595"/>
    </ligand>
</feature>
<evidence type="ECO:0000259" key="12">
    <source>
        <dbReference type="PROSITE" id="PS50862"/>
    </source>
</evidence>
<feature type="binding site" evidence="11">
    <location>
        <position position="257"/>
    </location>
    <ligand>
        <name>L-histidine</name>
        <dbReference type="ChEBI" id="CHEBI:57595"/>
    </ligand>
</feature>
<dbReference type="EMBL" id="CP031264">
    <property type="protein sequence ID" value="AXI80709.1"/>
    <property type="molecule type" value="Genomic_DNA"/>
</dbReference>
<dbReference type="CDD" id="cd00773">
    <property type="entry name" value="HisRS-like_core"/>
    <property type="match status" value="1"/>
</dbReference>
<dbReference type="NCBIfam" id="TIGR00442">
    <property type="entry name" value="hisS"/>
    <property type="match status" value="1"/>
</dbReference>
<dbReference type="PANTHER" id="PTHR43707:SF1">
    <property type="entry name" value="HISTIDINE--TRNA LIGASE, MITOCHONDRIAL-RELATED"/>
    <property type="match status" value="1"/>
</dbReference>
<comment type="catalytic activity">
    <reaction evidence="9 10">
        <text>tRNA(His) + L-histidine + ATP = L-histidyl-tRNA(His) + AMP + diphosphate + H(+)</text>
        <dbReference type="Rhea" id="RHEA:17313"/>
        <dbReference type="Rhea" id="RHEA-COMP:9665"/>
        <dbReference type="Rhea" id="RHEA-COMP:9689"/>
        <dbReference type="ChEBI" id="CHEBI:15378"/>
        <dbReference type="ChEBI" id="CHEBI:30616"/>
        <dbReference type="ChEBI" id="CHEBI:33019"/>
        <dbReference type="ChEBI" id="CHEBI:57595"/>
        <dbReference type="ChEBI" id="CHEBI:78442"/>
        <dbReference type="ChEBI" id="CHEBI:78527"/>
        <dbReference type="ChEBI" id="CHEBI:456215"/>
        <dbReference type="EC" id="6.1.1.21"/>
    </reaction>
</comment>
<feature type="binding site" evidence="11">
    <location>
        <position position="132"/>
    </location>
    <ligand>
        <name>L-histidine</name>
        <dbReference type="ChEBI" id="CHEBI:57595"/>
    </ligand>
</feature>
<keyword evidence="4 10" id="KW-0436">Ligase</keyword>
<dbReference type="SUPFAM" id="SSF52954">
    <property type="entry name" value="Class II aaRS ABD-related"/>
    <property type="match status" value="1"/>
</dbReference>
<dbReference type="InterPro" id="IPR036621">
    <property type="entry name" value="Anticodon-bd_dom_sf"/>
</dbReference>
<accession>A0A345T404</accession>
<evidence type="ECO:0000256" key="5">
    <source>
        <dbReference type="ARBA" id="ARBA00022741"/>
    </source>
</evidence>
<gene>
    <name evidence="10" type="primary">hisS</name>
    <name evidence="13" type="ORF">C7M71_028335</name>
</gene>
<evidence type="ECO:0000256" key="9">
    <source>
        <dbReference type="ARBA" id="ARBA00047639"/>
    </source>
</evidence>
<keyword evidence="3 10" id="KW-0963">Cytoplasm</keyword>
<evidence type="ECO:0000256" key="10">
    <source>
        <dbReference type="HAMAP-Rule" id="MF_00127"/>
    </source>
</evidence>
<name>A0A345T404_9ACTN</name>
<dbReference type="PANTHER" id="PTHR43707">
    <property type="entry name" value="HISTIDYL-TRNA SYNTHETASE"/>
    <property type="match status" value="1"/>
</dbReference>
<comment type="similarity">
    <text evidence="1 10">Belongs to the class-II aminoacyl-tRNA synthetase family.</text>
</comment>
<feature type="binding site" evidence="11">
    <location>
        <begin position="261"/>
        <end position="262"/>
    </location>
    <ligand>
        <name>L-histidine</name>
        <dbReference type="ChEBI" id="CHEBI:57595"/>
    </ligand>
</feature>
<evidence type="ECO:0000256" key="3">
    <source>
        <dbReference type="ARBA" id="ARBA00022490"/>
    </source>
</evidence>
<dbReference type="Pfam" id="PF03129">
    <property type="entry name" value="HGTP_anticodon"/>
    <property type="match status" value="1"/>
</dbReference>
<evidence type="ECO:0000256" key="4">
    <source>
        <dbReference type="ARBA" id="ARBA00022598"/>
    </source>
</evidence>
<evidence type="ECO:0000313" key="14">
    <source>
        <dbReference type="Proteomes" id="UP000249340"/>
    </source>
</evidence>
<dbReference type="GO" id="GO:0006427">
    <property type="term" value="P:histidyl-tRNA aminoacylation"/>
    <property type="evidence" value="ECO:0007669"/>
    <property type="project" value="UniProtKB-UniRule"/>
</dbReference>
<evidence type="ECO:0000256" key="7">
    <source>
        <dbReference type="ARBA" id="ARBA00022917"/>
    </source>
</evidence>
<dbReference type="InterPro" id="IPR004154">
    <property type="entry name" value="Anticodon-bd"/>
</dbReference>
<evidence type="ECO:0000256" key="2">
    <source>
        <dbReference type="ARBA" id="ARBA00011738"/>
    </source>
</evidence>
<dbReference type="InterPro" id="IPR041715">
    <property type="entry name" value="HisRS-like_core"/>
</dbReference>
<dbReference type="RefSeq" id="WP_111491218.1">
    <property type="nucleotide sequence ID" value="NZ_CP031264.1"/>
</dbReference>
<dbReference type="InterPro" id="IPR045864">
    <property type="entry name" value="aa-tRNA-synth_II/BPL/LPL"/>
</dbReference>
<dbReference type="GO" id="GO:0004821">
    <property type="term" value="F:histidine-tRNA ligase activity"/>
    <property type="evidence" value="ECO:0007669"/>
    <property type="project" value="UniProtKB-UniRule"/>
</dbReference>
<evidence type="ECO:0000256" key="11">
    <source>
        <dbReference type="PIRSR" id="PIRSR001549-1"/>
    </source>
</evidence>
<dbReference type="Proteomes" id="UP000249340">
    <property type="component" value="Chromosome"/>
</dbReference>